<gene>
    <name evidence="3" type="ORF">ISALK_00165</name>
</gene>
<reference evidence="3 4" key="1">
    <citation type="submission" date="2019-04" db="EMBL/GenBank/DDBJ databases">
        <title>Isachenkonia alkalipeptolytica gen. nov. sp. nov. a new anaerobic, alkiliphilic organothrophic bacterium capable to reduce synthesized ferrihydrite isolated from a soda lake.</title>
        <authorList>
            <person name="Toshchakov S.V."/>
            <person name="Zavarzina D.G."/>
            <person name="Zhilina T.N."/>
            <person name="Kostrikina N.A."/>
            <person name="Kublanov I.V."/>
        </authorList>
    </citation>
    <scope>NUCLEOTIDE SEQUENCE [LARGE SCALE GENOMIC DNA]</scope>
    <source>
        <strain evidence="3 4">Z-1701</strain>
    </source>
</reference>
<dbReference type="Pfam" id="PF13472">
    <property type="entry name" value="Lipase_GDSL_2"/>
    <property type="match status" value="1"/>
</dbReference>
<dbReference type="InterPro" id="IPR013830">
    <property type="entry name" value="SGNH_hydro"/>
</dbReference>
<evidence type="ECO:0000256" key="1">
    <source>
        <dbReference type="SAM" id="SignalP"/>
    </source>
</evidence>
<keyword evidence="1" id="KW-0732">Signal</keyword>
<dbReference type="SUPFAM" id="SSF52266">
    <property type="entry name" value="SGNH hydrolase"/>
    <property type="match status" value="1"/>
</dbReference>
<dbReference type="Proteomes" id="UP000449710">
    <property type="component" value="Unassembled WGS sequence"/>
</dbReference>
<name>A0AA43XHV7_9CLOT</name>
<dbReference type="AlphaFoldDB" id="A0AA43XHV7"/>
<feature type="domain" description="SGNH hydrolase-type esterase" evidence="2">
    <location>
        <begin position="37"/>
        <end position="263"/>
    </location>
</feature>
<protein>
    <recommendedName>
        <fullName evidence="2">SGNH hydrolase-type esterase domain-containing protein</fullName>
    </recommendedName>
</protein>
<dbReference type="EMBL" id="SUMG01000001">
    <property type="protein sequence ID" value="NBG86902.1"/>
    <property type="molecule type" value="Genomic_DNA"/>
</dbReference>
<dbReference type="Gene3D" id="3.40.50.1110">
    <property type="entry name" value="SGNH hydrolase"/>
    <property type="match status" value="1"/>
</dbReference>
<organism evidence="3 4">
    <name type="scientific">Isachenkonia alkalipeptolytica</name>
    <dbReference type="NCBI Taxonomy" id="2565777"/>
    <lineage>
        <taxon>Bacteria</taxon>
        <taxon>Bacillati</taxon>
        <taxon>Bacillota</taxon>
        <taxon>Clostridia</taxon>
        <taxon>Eubacteriales</taxon>
        <taxon>Clostridiaceae</taxon>
        <taxon>Isachenkonia</taxon>
    </lineage>
</organism>
<dbReference type="InterPro" id="IPR036514">
    <property type="entry name" value="SGNH_hydro_sf"/>
</dbReference>
<proteinExistence type="predicted"/>
<comment type="caution">
    <text evidence="3">The sequence shown here is derived from an EMBL/GenBank/DDBJ whole genome shotgun (WGS) entry which is preliminary data.</text>
</comment>
<feature type="chain" id="PRO_5041243449" description="SGNH hydrolase-type esterase domain-containing protein" evidence="1">
    <location>
        <begin position="25"/>
        <end position="279"/>
    </location>
</feature>
<sequence length="279" mass="31614">MYKKWMVFILVVIMILALPINALAARPNAEARTYLNLGDSIARGTGVDPMDAYFSGYSEYLSGFGFEGGNMAFDGVTSSWILNELLYTDWMQEAVEEADVITISIGGNNILQPVIGAMMKAYNAQSISELEEKIVNGGPDIWDIIIQQLLADDELRAALWLGVEDFQSHWPQIINAIHYLNEEANIIILSIYNPVCKMESPELYQLMEELIRPMNQTMRENQGRRVSVANVYNAFRRNEDAVNFSIAWPINLDPHPTNIGHQLIVEELMRVRNPRVFAK</sequence>
<dbReference type="RefSeq" id="WP_160718212.1">
    <property type="nucleotide sequence ID" value="NZ_SUMG01000001.1"/>
</dbReference>
<feature type="signal peptide" evidence="1">
    <location>
        <begin position="1"/>
        <end position="24"/>
    </location>
</feature>
<accession>A0AA43XHV7</accession>
<evidence type="ECO:0000259" key="2">
    <source>
        <dbReference type="Pfam" id="PF13472"/>
    </source>
</evidence>
<keyword evidence="4" id="KW-1185">Reference proteome</keyword>
<evidence type="ECO:0000313" key="4">
    <source>
        <dbReference type="Proteomes" id="UP000449710"/>
    </source>
</evidence>
<evidence type="ECO:0000313" key="3">
    <source>
        <dbReference type="EMBL" id="NBG86902.1"/>
    </source>
</evidence>